<proteinExistence type="predicted"/>
<evidence type="ECO:0000256" key="1">
    <source>
        <dbReference type="SAM" id="SignalP"/>
    </source>
</evidence>
<dbReference type="AlphaFoldDB" id="A0A6A5WML5"/>
<gene>
    <name evidence="2" type="ORF">P154DRAFT_521077</name>
</gene>
<accession>A0A6A5WML5</accession>
<name>A0A6A5WML5_9PLEO</name>
<reference evidence="2" key="1">
    <citation type="journal article" date="2020" name="Stud. Mycol.">
        <title>101 Dothideomycetes genomes: a test case for predicting lifestyles and emergence of pathogens.</title>
        <authorList>
            <person name="Haridas S."/>
            <person name="Albert R."/>
            <person name="Binder M."/>
            <person name="Bloem J."/>
            <person name="Labutti K."/>
            <person name="Salamov A."/>
            <person name="Andreopoulos B."/>
            <person name="Baker S."/>
            <person name="Barry K."/>
            <person name="Bills G."/>
            <person name="Bluhm B."/>
            <person name="Cannon C."/>
            <person name="Castanera R."/>
            <person name="Culley D."/>
            <person name="Daum C."/>
            <person name="Ezra D."/>
            <person name="Gonzalez J."/>
            <person name="Henrissat B."/>
            <person name="Kuo A."/>
            <person name="Liang C."/>
            <person name="Lipzen A."/>
            <person name="Lutzoni F."/>
            <person name="Magnuson J."/>
            <person name="Mondo S."/>
            <person name="Nolan M."/>
            <person name="Ohm R."/>
            <person name="Pangilinan J."/>
            <person name="Park H.-J."/>
            <person name="Ramirez L."/>
            <person name="Alfaro M."/>
            <person name="Sun H."/>
            <person name="Tritt A."/>
            <person name="Yoshinaga Y."/>
            <person name="Zwiers L.-H."/>
            <person name="Turgeon B."/>
            <person name="Goodwin S."/>
            <person name="Spatafora J."/>
            <person name="Crous P."/>
            <person name="Grigoriev I."/>
        </authorList>
    </citation>
    <scope>NUCLEOTIDE SEQUENCE</scope>
    <source>
        <strain evidence="2">CBS 123094</strain>
    </source>
</reference>
<evidence type="ECO:0000313" key="2">
    <source>
        <dbReference type="EMBL" id="KAF2002248.1"/>
    </source>
</evidence>
<feature type="chain" id="PRO_5025482098" evidence="1">
    <location>
        <begin position="29"/>
        <end position="58"/>
    </location>
</feature>
<protein>
    <submittedName>
        <fullName evidence="2">Uncharacterized protein</fullName>
    </submittedName>
</protein>
<dbReference type="EMBL" id="ML977578">
    <property type="protein sequence ID" value="KAF2002248.1"/>
    <property type="molecule type" value="Genomic_DNA"/>
</dbReference>
<feature type="signal peptide" evidence="1">
    <location>
        <begin position="1"/>
        <end position="28"/>
    </location>
</feature>
<keyword evidence="3" id="KW-1185">Reference proteome</keyword>
<sequence>MLTFKNSSLSCHPYLLLILLSCTPFIHPLPNQKLPTFAVNIVNFRVNKSRVQTWLGVN</sequence>
<keyword evidence="1" id="KW-0732">Signal</keyword>
<dbReference type="PROSITE" id="PS51257">
    <property type="entry name" value="PROKAR_LIPOPROTEIN"/>
    <property type="match status" value="1"/>
</dbReference>
<evidence type="ECO:0000313" key="3">
    <source>
        <dbReference type="Proteomes" id="UP000799779"/>
    </source>
</evidence>
<organism evidence="2 3">
    <name type="scientific">Amniculicola lignicola CBS 123094</name>
    <dbReference type="NCBI Taxonomy" id="1392246"/>
    <lineage>
        <taxon>Eukaryota</taxon>
        <taxon>Fungi</taxon>
        <taxon>Dikarya</taxon>
        <taxon>Ascomycota</taxon>
        <taxon>Pezizomycotina</taxon>
        <taxon>Dothideomycetes</taxon>
        <taxon>Pleosporomycetidae</taxon>
        <taxon>Pleosporales</taxon>
        <taxon>Amniculicolaceae</taxon>
        <taxon>Amniculicola</taxon>
    </lineage>
</organism>
<dbReference type="Proteomes" id="UP000799779">
    <property type="component" value="Unassembled WGS sequence"/>
</dbReference>